<gene>
    <name evidence="1" type="ORF">L3081_22415</name>
</gene>
<evidence type="ECO:0000313" key="2">
    <source>
        <dbReference type="Proteomes" id="UP001139646"/>
    </source>
</evidence>
<reference evidence="1" key="1">
    <citation type="submission" date="2022-01" db="EMBL/GenBank/DDBJ databases">
        <title>Colwellia maritima, isolated from seawater.</title>
        <authorList>
            <person name="Kristyanto S."/>
            <person name="Jung J."/>
            <person name="Jeon C.O."/>
        </authorList>
    </citation>
    <scope>NUCLEOTIDE SEQUENCE</scope>
    <source>
        <strain evidence="1">MSW7</strain>
    </source>
</reference>
<dbReference type="RefSeq" id="WP_242288502.1">
    <property type="nucleotide sequence ID" value="NZ_JAKKSL010000005.1"/>
</dbReference>
<sequence length="123" mass="14401">MLTISSRQEKQLNKEAYISFQHRMINHISEFFPEHYNELGEEKLYPLIEHCVENCEQYQIVSERDVCLYIDMSLALGLDFEKSEEHAWATDLLTDADTPNATERINSTYDKAIQILTLKEQEG</sequence>
<comment type="caution">
    <text evidence="1">The sequence shown here is derived from an EMBL/GenBank/DDBJ whole genome shotgun (WGS) entry which is preliminary data.</text>
</comment>
<protein>
    <submittedName>
        <fullName evidence="1">Uncharacterized protein</fullName>
    </submittedName>
</protein>
<organism evidence="1 2">
    <name type="scientific">Colwellia maritima</name>
    <dbReference type="NCBI Taxonomy" id="2912588"/>
    <lineage>
        <taxon>Bacteria</taxon>
        <taxon>Pseudomonadati</taxon>
        <taxon>Pseudomonadota</taxon>
        <taxon>Gammaproteobacteria</taxon>
        <taxon>Alteromonadales</taxon>
        <taxon>Colwelliaceae</taxon>
        <taxon>Colwellia</taxon>
    </lineage>
</organism>
<name>A0ABS9X6C5_9GAMM</name>
<dbReference type="Proteomes" id="UP001139646">
    <property type="component" value="Unassembled WGS sequence"/>
</dbReference>
<accession>A0ABS9X6C5</accession>
<evidence type="ECO:0000313" key="1">
    <source>
        <dbReference type="EMBL" id="MCI2285630.1"/>
    </source>
</evidence>
<keyword evidence="2" id="KW-1185">Reference proteome</keyword>
<proteinExistence type="predicted"/>
<dbReference type="EMBL" id="JAKKSL010000005">
    <property type="protein sequence ID" value="MCI2285630.1"/>
    <property type="molecule type" value="Genomic_DNA"/>
</dbReference>